<dbReference type="AlphaFoldDB" id="A0A6B8KDC6"/>
<proteinExistence type="predicted"/>
<dbReference type="KEGG" id="mhey:H2LOC_007760"/>
<gene>
    <name evidence="2" type="ORF">H2LOC_007760</name>
</gene>
<evidence type="ECO:0000256" key="1">
    <source>
        <dbReference type="SAM" id="MobiDB-lite"/>
    </source>
</evidence>
<keyword evidence="3" id="KW-1185">Reference proteome</keyword>
<dbReference type="EMBL" id="CP046052">
    <property type="protein sequence ID" value="QGM45602.1"/>
    <property type="molecule type" value="Genomic_DNA"/>
</dbReference>
<sequence>MKALYSKNTLVRCVSHLSRSPWRRCLQALTLSAFLLLGGQIDAQAGFLEDLFGAFGGGGQQWGAEPRAASRRLERPRRREVRSSLEYLKASPKQKAPQKKYSKRPQSLASKDSDDVSAAGPIKKGFCYDQPPQGADPGEAEALLHDATLRAGDAIATAEGLRIYQGSSGCPHKPGDFLALVDARGVKGARLNSLQAIENAMKIRADEAAARSLFSSARDQEAMSH</sequence>
<dbReference type="Proteomes" id="UP000309061">
    <property type="component" value="Chromosome"/>
</dbReference>
<protein>
    <submittedName>
        <fullName evidence="2">Uncharacterized protein</fullName>
    </submittedName>
</protein>
<evidence type="ECO:0000313" key="2">
    <source>
        <dbReference type="EMBL" id="QGM45602.1"/>
    </source>
</evidence>
<name>A0A6B8KDC6_9HYPH</name>
<evidence type="ECO:0000313" key="3">
    <source>
        <dbReference type="Proteomes" id="UP000309061"/>
    </source>
</evidence>
<feature type="region of interest" description="Disordered" evidence="1">
    <location>
        <begin position="61"/>
        <end position="138"/>
    </location>
</feature>
<accession>A0A6B8KDC6</accession>
<reference evidence="2 3" key="1">
    <citation type="submission" date="2019-11" db="EMBL/GenBank/DDBJ databases">
        <title>The genome sequence of Methylocystis heyeri.</title>
        <authorList>
            <person name="Oshkin I.Y."/>
            <person name="Miroshnikov K."/>
            <person name="Dedysh S.N."/>
        </authorList>
    </citation>
    <scope>NUCLEOTIDE SEQUENCE [LARGE SCALE GENOMIC DNA]</scope>
    <source>
        <strain evidence="2 3">H2</strain>
    </source>
</reference>
<dbReference type="OrthoDB" id="7850882at2"/>
<organism evidence="2 3">
    <name type="scientific">Methylocystis heyeri</name>
    <dbReference type="NCBI Taxonomy" id="391905"/>
    <lineage>
        <taxon>Bacteria</taxon>
        <taxon>Pseudomonadati</taxon>
        <taxon>Pseudomonadota</taxon>
        <taxon>Alphaproteobacteria</taxon>
        <taxon>Hyphomicrobiales</taxon>
        <taxon>Methylocystaceae</taxon>
        <taxon>Methylocystis</taxon>
    </lineage>
</organism>
<feature type="compositionally biased region" description="Low complexity" evidence="1">
    <location>
        <begin position="84"/>
        <end position="95"/>
    </location>
</feature>